<dbReference type="KEGG" id="vei:Veis_1892"/>
<feature type="transmembrane region" description="Helical" evidence="1">
    <location>
        <begin position="198"/>
        <end position="218"/>
    </location>
</feature>
<feature type="transmembrane region" description="Helical" evidence="1">
    <location>
        <begin position="153"/>
        <end position="178"/>
    </location>
</feature>
<dbReference type="AlphaFoldDB" id="A1WJ38"/>
<feature type="transmembrane region" description="Helical" evidence="1">
    <location>
        <begin position="110"/>
        <end position="132"/>
    </location>
</feature>
<feature type="transmembrane region" description="Helical" evidence="1">
    <location>
        <begin position="34"/>
        <end position="57"/>
    </location>
</feature>
<feature type="transmembrane region" description="Helical" evidence="1">
    <location>
        <begin position="348"/>
        <end position="369"/>
    </location>
</feature>
<dbReference type="Proteomes" id="UP000000374">
    <property type="component" value="Chromosome"/>
</dbReference>
<feature type="transmembrane region" description="Helical" evidence="1">
    <location>
        <begin position="78"/>
        <end position="98"/>
    </location>
</feature>
<reference evidence="3" key="1">
    <citation type="submission" date="2006-12" db="EMBL/GenBank/DDBJ databases">
        <title>Complete sequence of chromosome 1 of Verminephrobacter eiseniae EF01-2.</title>
        <authorList>
            <person name="Copeland A."/>
            <person name="Lucas S."/>
            <person name="Lapidus A."/>
            <person name="Barry K."/>
            <person name="Detter J.C."/>
            <person name="Glavina del Rio T."/>
            <person name="Dalin E."/>
            <person name="Tice H."/>
            <person name="Pitluck S."/>
            <person name="Chertkov O."/>
            <person name="Brettin T."/>
            <person name="Bruce D."/>
            <person name="Han C."/>
            <person name="Tapia R."/>
            <person name="Gilna P."/>
            <person name="Schmutz J."/>
            <person name="Larimer F."/>
            <person name="Land M."/>
            <person name="Hauser L."/>
            <person name="Kyrpides N."/>
            <person name="Kim E."/>
            <person name="Stahl D."/>
            <person name="Richardson P."/>
        </authorList>
    </citation>
    <scope>NUCLEOTIDE SEQUENCE [LARGE SCALE GENOMIC DNA]</scope>
    <source>
        <strain evidence="3">EF01-2</strain>
    </source>
</reference>
<name>A1WJ38_VEREI</name>
<protein>
    <recommendedName>
        <fullName evidence="4">DUF898 domain-containing protein</fullName>
    </recommendedName>
</protein>
<dbReference type="OrthoDB" id="9765721at2"/>
<evidence type="ECO:0000313" key="3">
    <source>
        <dbReference type="Proteomes" id="UP000000374"/>
    </source>
</evidence>
<dbReference type="EMBL" id="CP000542">
    <property type="protein sequence ID" value="ABM57645.1"/>
    <property type="molecule type" value="Genomic_DNA"/>
</dbReference>
<accession>A1WJ38</accession>
<gene>
    <name evidence="2" type="ordered locus">Veis_1892</name>
</gene>
<proteinExistence type="predicted"/>
<dbReference type="STRING" id="391735.Veis_1892"/>
<evidence type="ECO:0000313" key="2">
    <source>
        <dbReference type="EMBL" id="ABM57645.1"/>
    </source>
</evidence>
<dbReference type="GeneID" id="76460489"/>
<dbReference type="HOGENOM" id="CLU_049287_0_0_4"/>
<sequence length="419" mass="46919">MHPHPASGAAESAPSPAPRDTEAYPLEFTGSAGAYFRVWIVNLLLCCVTVGIYTPWARRRTAQYFYSHTLVAHSPLEFTGRLRSMVLGFVLVLLLLLARDIASITGQKLVVTLLLLAAAALVPWAWGSAMRFRFRATRWRGLRLQFAARWREVYRASWPLWMLVPLWWVLLLGLKWLAPEMPNAPEPNEKTTGVTPAGGAWLLLGLVLTLLCIIRIDYNCKNLLVCKARWGAEQGHWKLVYMDFVKVWLASVALFMLCVLGFWALSVVLTGQLFGVLAWLFGRADPRTDPLSLVLTMLIIYIVGALLALLLSAPARAYREARMFQLVWNHIGIGQVARFKCRLAIGRYVLLRIRNLLLVLLTLGFYRPYARVSEYRMRLESVTLYVNGGVEQVVGAMVRQQPGGLGDALADAVGLDLIG</sequence>
<feature type="transmembrane region" description="Helical" evidence="1">
    <location>
        <begin position="293"/>
        <end position="313"/>
    </location>
</feature>
<dbReference type="RefSeq" id="WP_011809651.1">
    <property type="nucleotide sequence ID" value="NC_008786.1"/>
</dbReference>
<organism evidence="2 3">
    <name type="scientific">Verminephrobacter eiseniae (strain EF01-2)</name>
    <dbReference type="NCBI Taxonomy" id="391735"/>
    <lineage>
        <taxon>Bacteria</taxon>
        <taxon>Pseudomonadati</taxon>
        <taxon>Pseudomonadota</taxon>
        <taxon>Betaproteobacteria</taxon>
        <taxon>Burkholderiales</taxon>
        <taxon>Comamonadaceae</taxon>
        <taxon>Verminephrobacter</taxon>
    </lineage>
</organism>
<dbReference type="InterPro" id="IPR010295">
    <property type="entry name" value="DUF898"/>
</dbReference>
<evidence type="ECO:0000256" key="1">
    <source>
        <dbReference type="SAM" id="Phobius"/>
    </source>
</evidence>
<dbReference type="eggNOG" id="COG4269">
    <property type="taxonomic scope" value="Bacteria"/>
</dbReference>
<dbReference type="Pfam" id="PF05987">
    <property type="entry name" value="DUF898"/>
    <property type="match status" value="1"/>
</dbReference>
<evidence type="ECO:0008006" key="4">
    <source>
        <dbReference type="Google" id="ProtNLM"/>
    </source>
</evidence>
<feature type="transmembrane region" description="Helical" evidence="1">
    <location>
        <begin position="248"/>
        <end position="281"/>
    </location>
</feature>
<keyword evidence="3" id="KW-1185">Reference proteome</keyword>
<keyword evidence="1" id="KW-1133">Transmembrane helix</keyword>
<keyword evidence="1" id="KW-0472">Membrane</keyword>
<keyword evidence="1" id="KW-0812">Transmembrane</keyword>